<reference evidence="2 5" key="2">
    <citation type="submission" date="2020-02" db="EMBL/GenBank/DDBJ databases">
        <title>Whole genome sequence of Halogeometricum borinquense strain wsp4.</title>
        <authorList>
            <person name="Verma D.K."/>
            <person name="Gopal K."/>
            <person name="Prasad E.S."/>
        </authorList>
    </citation>
    <scope>NUCLEOTIDE SEQUENCE [LARGE SCALE GENOMIC DNA]</scope>
    <source>
        <strain evidence="2">Wsp4</strain>
        <strain evidence="5">wsp4</strain>
    </source>
</reference>
<organism evidence="3 4">
    <name type="scientific">Halogeometricum borinquense</name>
    <dbReference type="NCBI Taxonomy" id="60847"/>
    <lineage>
        <taxon>Archaea</taxon>
        <taxon>Methanobacteriati</taxon>
        <taxon>Methanobacteriota</taxon>
        <taxon>Stenosarchaea group</taxon>
        <taxon>Halobacteria</taxon>
        <taxon>Halobacteriales</taxon>
        <taxon>Haloferacaceae</taxon>
        <taxon>Halogeometricum</taxon>
    </lineage>
</organism>
<keyword evidence="1" id="KW-0812">Transmembrane</keyword>
<evidence type="ECO:0000313" key="3">
    <source>
        <dbReference type="EMBL" id="RYJ14975.1"/>
    </source>
</evidence>
<feature type="transmembrane region" description="Helical" evidence="1">
    <location>
        <begin position="12"/>
        <end position="33"/>
    </location>
</feature>
<dbReference type="RefSeq" id="WP_006055007.1">
    <property type="nucleotide sequence ID" value="NZ_CP048739.1"/>
</dbReference>
<sequence>MAHERFDYPQLTKFGVGLGLTLFAVGALGTIVAPSFVGPLPAWEESLLFDAEAIGVLLTLLSPFVFGILLPLTE</sequence>
<evidence type="ECO:0008006" key="6">
    <source>
        <dbReference type="Google" id="ProtNLM"/>
    </source>
</evidence>
<evidence type="ECO:0000313" key="2">
    <source>
        <dbReference type="EMBL" id="QIB72981.1"/>
    </source>
</evidence>
<dbReference type="GeneID" id="9994776"/>
<keyword evidence="1" id="KW-1133">Transmembrane helix</keyword>
<proteinExistence type="predicted"/>
<feature type="transmembrane region" description="Helical" evidence="1">
    <location>
        <begin position="53"/>
        <end position="72"/>
    </location>
</feature>
<dbReference type="EMBL" id="CP048739">
    <property type="protein sequence ID" value="QIB72981.1"/>
    <property type="molecule type" value="Genomic_DNA"/>
</dbReference>
<dbReference type="EMBL" id="RZHH01000002">
    <property type="protein sequence ID" value="RYJ14975.1"/>
    <property type="molecule type" value="Genomic_DNA"/>
</dbReference>
<dbReference type="OMA" id="WERTLFF"/>
<evidence type="ECO:0000313" key="5">
    <source>
        <dbReference type="Proteomes" id="UP000465846"/>
    </source>
</evidence>
<evidence type="ECO:0000256" key="1">
    <source>
        <dbReference type="SAM" id="Phobius"/>
    </source>
</evidence>
<dbReference type="Proteomes" id="UP000294028">
    <property type="component" value="Unassembled WGS sequence"/>
</dbReference>
<reference evidence="3 4" key="1">
    <citation type="submission" date="2018-12" db="EMBL/GenBank/DDBJ databases">
        <title>Genome analysis provides insights into bioremediation potentialities of Halogeometricum borinquense strain N11.</title>
        <authorList>
            <person name="Najjari A."/>
            <person name="Youssef N."/>
            <person name="Fhoula I."/>
            <person name="Ben Dhia O."/>
            <person name="Mahjoubi M."/>
            <person name="Ouzari H.I."/>
            <person name="Cherif A."/>
        </authorList>
    </citation>
    <scope>NUCLEOTIDE SEQUENCE [LARGE SCALE GENOMIC DNA]</scope>
    <source>
        <strain evidence="3 4">N11</strain>
    </source>
</reference>
<dbReference type="Pfam" id="PF25259">
    <property type="entry name" value="DUF7860"/>
    <property type="match status" value="1"/>
</dbReference>
<keyword evidence="1" id="KW-0472">Membrane</keyword>
<protein>
    <recommendedName>
        <fullName evidence="6">MFS transporter</fullName>
    </recommendedName>
</protein>
<accession>A0A482TPY4</accession>
<dbReference type="InterPro" id="IPR057182">
    <property type="entry name" value="DUF7860"/>
</dbReference>
<gene>
    <name evidence="3" type="ORF">ELS19_14130</name>
    <name evidence="2" type="ORF">G3I44_00985</name>
</gene>
<evidence type="ECO:0000313" key="4">
    <source>
        <dbReference type="Proteomes" id="UP000294028"/>
    </source>
</evidence>
<name>A0A482TPY4_9EURY</name>
<dbReference type="AlphaFoldDB" id="A0A482TPY4"/>
<dbReference type="Proteomes" id="UP000465846">
    <property type="component" value="Chromosome"/>
</dbReference>